<keyword evidence="6" id="KW-0539">Nucleus</keyword>
<sequence>MYNFISTLWAWKGTRQRRSKEAQEGITKPAIRRRGGVKHISGLIYKETRGVLKIFFGEWSSVMLLLILNYDVIYETLSHDRDFLRNSGSGASFLLLKKDDLLWARASLERDSILERKSREEK</sequence>
<comment type="similarity">
    <text evidence="3">Belongs to the histone H4 family.</text>
</comment>
<name>A0A835LJ89_9MAGN</name>
<comment type="subcellular location">
    <subcellularLocation>
        <location evidence="2">Chromosome</location>
    </subcellularLocation>
    <subcellularLocation>
        <location evidence="1">Nucleus</location>
    </subcellularLocation>
</comment>
<evidence type="ECO:0000256" key="6">
    <source>
        <dbReference type="ARBA" id="ARBA00023242"/>
    </source>
</evidence>
<dbReference type="GO" id="GO:0003677">
    <property type="term" value="F:DNA binding"/>
    <property type="evidence" value="ECO:0007669"/>
    <property type="project" value="UniProtKB-KW"/>
</dbReference>
<organism evidence="8 9">
    <name type="scientific">Coptis chinensis</name>
    <dbReference type="NCBI Taxonomy" id="261450"/>
    <lineage>
        <taxon>Eukaryota</taxon>
        <taxon>Viridiplantae</taxon>
        <taxon>Streptophyta</taxon>
        <taxon>Embryophyta</taxon>
        <taxon>Tracheophyta</taxon>
        <taxon>Spermatophyta</taxon>
        <taxon>Magnoliopsida</taxon>
        <taxon>Ranunculales</taxon>
        <taxon>Ranunculaceae</taxon>
        <taxon>Coptidoideae</taxon>
        <taxon>Coptis</taxon>
    </lineage>
</organism>
<evidence type="ECO:0000313" key="8">
    <source>
        <dbReference type="EMBL" id="KAF9594487.1"/>
    </source>
</evidence>
<evidence type="ECO:0000256" key="1">
    <source>
        <dbReference type="ARBA" id="ARBA00004123"/>
    </source>
</evidence>
<dbReference type="InterPro" id="IPR009072">
    <property type="entry name" value="Histone-fold"/>
</dbReference>
<dbReference type="GO" id="GO:0005634">
    <property type="term" value="C:nucleus"/>
    <property type="evidence" value="ECO:0007669"/>
    <property type="project" value="UniProtKB-SubCell"/>
</dbReference>
<comment type="caution">
    <text evidence="8">The sequence shown here is derived from an EMBL/GenBank/DDBJ whole genome shotgun (WGS) entry which is preliminary data.</text>
</comment>
<dbReference type="GO" id="GO:0000786">
    <property type="term" value="C:nucleosome"/>
    <property type="evidence" value="ECO:0007669"/>
    <property type="project" value="UniProtKB-KW"/>
</dbReference>
<proteinExistence type="inferred from homology"/>
<keyword evidence="9" id="KW-1185">Reference proteome</keyword>
<dbReference type="Proteomes" id="UP000631114">
    <property type="component" value="Unassembled WGS sequence"/>
</dbReference>
<dbReference type="EMBL" id="JADFTS010000008">
    <property type="protein sequence ID" value="KAF9594487.1"/>
    <property type="molecule type" value="Genomic_DNA"/>
</dbReference>
<evidence type="ECO:0000313" key="9">
    <source>
        <dbReference type="Proteomes" id="UP000631114"/>
    </source>
</evidence>
<evidence type="ECO:0000256" key="7">
    <source>
        <dbReference type="ARBA" id="ARBA00023269"/>
    </source>
</evidence>
<dbReference type="GO" id="GO:0030527">
    <property type="term" value="F:structural constituent of chromatin"/>
    <property type="evidence" value="ECO:0007669"/>
    <property type="project" value="InterPro"/>
</dbReference>
<dbReference type="Gene3D" id="1.10.20.10">
    <property type="entry name" value="Histone, subunit A"/>
    <property type="match status" value="1"/>
</dbReference>
<dbReference type="GO" id="GO:0046982">
    <property type="term" value="F:protein heterodimerization activity"/>
    <property type="evidence" value="ECO:0007669"/>
    <property type="project" value="InterPro"/>
</dbReference>
<evidence type="ECO:0000256" key="4">
    <source>
        <dbReference type="ARBA" id="ARBA00022454"/>
    </source>
</evidence>
<evidence type="ECO:0000256" key="2">
    <source>
        <dbReference type="ARBA" id="ARBA00004286"/>
    </source>
</evidence>
<keyword evidence="4" id="KW-0158">Chromosome</keyword>
<gene>
    <name evidence="8" type="ORF">IFM89_031605</name>
</gene>
<keyword evidence="5" id="KW-0238">DNA-binding</keyword>
<reference evidence="8 9" key="1">
    <citation type="submission" date="2020-10" db="EMBL/GenBank/DDBJ databases">
        <title>The Coptis chinensis genome and diversification of protoberbering-type alkaloids.</title>
        <authorList>
            <person name="Wang B."/>
            <person name="Shu S."/>
            <person name="Song C."/>
            <person name="Liu Y."/>
        </authorList>
    </citation>
    <scope>NUCLEOTIDE SEQUENCE [LARGE SCALE GENOMIC DNA]</scope>
    <source>
        <strain evidence="8">HL-2020</strain>
        <tissue evidence="8">Leaf</tissue>
    </source>
</reference>
<keyword evidence="7" id="KW-0544">Nucleosome core</keyword>
<evidence type="ECO:0000256" key="3">
    <source>
        <dbReference type="ARBA" id="ARBA00006564"/>
    </source>
</evidence>
<dbReference type="PANTHER" id="PTHR10484">
    <property type="entry name" value="HISTONE H4"/>
    <property type="match status" value="1"/>
</dbReference>
<protein>
    <submittedName>
        <fullName evidence="8">Uncharacterized protein</fullName>
    </submittedName>
</protein>
<dbReference type="InterPro" id="IPR001951">
    <property type="entry name" value="Histone_H4"/>
</dbReference>
<accession>A0A835LJ89</accession>
<evidence type="ECO:0000256" key="5">
    <source>
        <dbReference type="ARBA" id="ARBA00023125"/>
    </source>
</evidence>
<dbReference type="AlphaFoldDB" id="A0A835LJ89"/>